<dbReference type="EMBL" id="CAJOBI010007331">
    <property type="protein sequence ID" value="CAF4082961.1"/>
    <property type="molecule type" value="Genomic_DNA"/>
</dbReference>
<reference evidence="1" key="1">
    <citation type="submission" date="2021-02" db="EMBL/GenBank/DDBJ databases">
        <authorList>
            <person name="Nowell W R."/>
        </authorList>
    </citation>
    <scope>NUCLEOTIDE SEQUENCE</scope>
</reference>
<dbReference type="Proteomes" id="UP000681967">
    <property type="component" value="Unassembled WGS sequence"/>
</dbReference>
<dbReference type="Proteomes" id="UP000681720">
    <property type="component" value="Unassembled WGS sequence"/>
</dbReference>
<organism evidence="1 4">
    <name type="scientific">Rotaria magnacalcarata</name>
    <dbReference type="NCBI Taxonomy" id="392030"/>
    <lineage>
        <taxon>Eukaryota</taxon>
        <taxon>Metazoa</taxon>
        <taxon>Spiralia</taxon>
        <taxon>Gnathifera</taxon>
        <taxon>Rotifera</taxon>
        <taxon>Eurotatoria</taxon>
        <taxon>Bdelloidea</taxon>
        <taxon>Philodinida</taxon>
        <taxon>Philodinidae</taxon>
        <taxon>Rotaria</taxon>
    </lineage>
</organism>
<evidence type="ECO:0000313" key="4">
    <source>
        <dbReference type="Proteomes" id="UP000676336"/>
    </source>
</evidence>
<protein>
    <submittedName>
        <fullName evidence="1">Uncharacterized protein</fullName>
    </submittedName>
</protein>
<comment type="caution">
    <text evidence="1">The sequence shown here is derived from an EMBL/GenBank/DDBJ whole genome shotgun (WGS) entry which is preliminary data.</text>
</comment>
<evidence type="ECO:0000313" key="1">
    <source>
        <dbReference type="EMBL" id="CAF4082961.1"/>
    </source>
</evidence>
<dbReference type="EMBL" id="CAJOBH010223185">
    <property type="protein sequence ID" value="CAF5037224.1"/>
    <property type="molecule type" value="Genomic_DNA"/>
</dbReference>
<accession>A0A8S2Q7Y5</accession>
<proteinExistence type="predicted"/>
<gene>
    <name evidence="2" type="ORF">BYL167_LOCUS56514</name>
    <name evidence="3" type="ORF">GIL414_LOCUS69163</name>
    <name evidence="1" type="ORF">SMN809_LOCUS16413</name>
</gene>
<evidence type="ECO:0000313" key="2">
    <source>
        <dbReference type="EMBL" id="CAF5037224.1"/>
    </source>
</evidence>
<dbReference type="Proteomes" id="UP000676336">
    <property type="component" value="Unassembled WGS sequence"/>
</dbReference>
<dbReference type="EMBL" id="CAJOBJ010329568">
    <property type="protein sequence ID" value="CAF5180598.1"/>
    <property type="molecule type" value="Genomic_DNA"/>
</dbReference>
<sequence>MIVLFDDDMNSSLPTLFESIVNTYSPSHFSIVDKSELYETLLSLFNGTTIHQIENFYLLHQRFDFASSTNFHLNHLIMTLTKFSSIPYDQDFYSFLSRFLKTFCFHNQHLHHYFYQSTFSKRFNSKNISKDVGRKQYGMDQLPIIYDLKLEHERPLIKENKT</sequence>
<name>A0A8S2Q7Y5_9BILA</name>
<evidence type="ECO:0000313" key="3">
    <source>
        <dbReference type="EMBL" id="CAF5180598.1"/>
    </source>
</evidence>
<dbReference type="AlphaFoldDB" id="A0A8S2Q7Y5"/>